<evidence type="ECO:0000313" key="3">
    <source>
        <dbReference type="Proteomes" id="UP001501563"/>
    </source>
</evidence>
<keyword evidence="3" id="KW-1185">Reference proteome</keyword>
<protein>
    <submittedName>
        <fullName evidence="2">Uncharacterized protein</fullName>
    </submittedName>
</protein>
<feature type="region of interest" description="Disordered" evidence="1">
    <location>
        <begin position="1"/>
        <end position="51"/>
    </location>
</feature>
<evidence type="ECO:0000256" key="1">
    <source>
        <dbReference type="SAM" id="MobiDB-lite"/>
    </source>
</evidence>
<proteinExistence type="predicted"/>
<name>A0ABP7KNT1_9ACTN</name>
<dbReference type="Proteomes" id="UP001501563">
    <property type="component" value="Unassembled WGS sequence"/>
</dbReference>
<gene>
    <name evidence="2" type="ORF">GCM10022207_58910</name>
</gene>
<feature type="compositionally biased region" description="Acidic residues" evidence="1">
    <location>
        <begin position="34"/>
        <end position="43"/>
    </location>
</feature>
<organism evidence="2 3">
    <name type="scientific">Streptomyces lannensis</name>
    <dbReference type="NCBI Taxonomy" id="766498"/>
    <lineage>
        <taxon>Bacteria</taxon>
        <taxon>Bacillati</taxon>
        <taxon>Actinomycetota</taxon>
        <taxon>Actinomycetes</taxon>
        <taxon>Kitasatosporales</taxon>
        <taxon>Streptomycetaceae</taxon>
        <taxon>Streptomyces</taxon>
    </lineage>
</organism>
<sequence length="51" mass="5530">MKRSEISNAPSRLRRVRIPGTVLSLPPKAPLPPEETDQDDSEADTTAADAE</sequence>
<reference evidence="3" key="1">
    <citation type="journal article" date="2019" name="Int. J. Syst. Evol. Microbiol.">
        <title>The Global Catalogue of Microorganisms (GCM) 10K type strain sequencing project: providing services to taxonomists for standard genome sequencing and annotation.</title>
        <authorList>
            <consortium name="The Broad Institute Genomics Platform"/>
            <consortium name="The Broad Institute Genome Sequencing Center for Infectious Disease"/>
            <person name="Wu L."/>
            <person name="Ma J."/>
        </authorList>
    </citation>
    <scope>NUCLEOTIDE SEQUENCE [LARGE SCALE GENOMIC DNA]</scope>
    <source>
        <strain evidence="3">JCM 16578</strain>
    </source>
</reference>
<evidence type="ECO:0000313" key="2">
    <source>
        <dbReference type="EMBL" id="GAA3884056.1"/>
    </source>
</evidence>
<dbReference type="RefSeq" id="WP_159044888.1">
    <property type="nucleotide sequence ID" value="NZ_BAAAZA010000019.1"/>
</dbReference>
<comment type="caution">
    <text evidence="2">The sequence shown here is derived from an EMBL/GenBank/DDBJ whole genome shotgun (WGS) entry which is preliminary data.</text>
</comment>
<accession>A0ABP7KNT1</accession>
<dbReference type="EMBL" id="BAAAZA010000019">
    <property type="protein sequence ID" value="GAA3884056.1"/>
    <property type="molecule type" value="Genomic_DNA"/>
</dbReference>
<feature type="compositionally biased region" description="Polar residues" evidence="1">
    <location>
        <begin position="1"/>
        <end position="10"/>
    </location>
</feature>